<comment type="caution">
    <text evidence="2">The sequence shown here is derived from an EMBL/GenBank/DDBJ whole genome shotgun (WGS) entry which is preliminary data.</text>
</comment>
<sequence length="302" mass="33908">MPHENLFFVEKHFHDSIHNQQRAGTSHTDKEIQAAAQALGRTSVLVEERAIRTSKKAEAKQERFERVVEKATALGDGAILISGGDNDSSRGSKKYGGCVMRIEKQAIAPPERKVKKQKVQKDDWTTEARIQSTGNRLAEIAPLRAAAMSLERKPASKKADHEATAIDEDEPILVAPDELVFGEDGWCVSTDEQPEALAGSLLKANVLPEFNEKGEATKHVSNTMARDIALAMEQQANRQIEEQRDEEFAQREQEERLKRDMKRRQRFQEESLQPAETHSKVKKKKRSKGGPLLSFDPSADFE</sequence>
<protein>
    <submittedName>
        <fullName evidence="2">Uncharacterized protein</fullName>
    </submittedName>
</protein>
<accession>A0AAE0G2Z6</accession>
<evidence type="ECO:0000313" key="3">
    <source>
        <dbReference type="Proteomes" id="UP001190700"/>
    </source>
</evidence>
<evidence type="ECO:0000256" key="1">
    <source>
        <dbReference type="SAM" id="MobiDB-lite"/>
    </source>
</evidence>
<name>A0AAE0G2Z6_9CHLO</name>
<feature type="region of interest" description="Disordered" evidence="1">
    <location>
        <begin position="236"/>
        <end position="302"/>
    </location>
</feature>
<organism evidence="2 3">
    <name type="scientific">Cymbomonas tetramitiformis</name>
    <dbReference type="NCBI Taxonomy" id="36881"/>
    <lineage>
        <taxon>Eukaryota</taxon>
        <taxon>Viridiplantae</taxon>
        <taxon>Chlorophyta</taxon>
        <taxon>Pyramimonadophyceae</taxon>
        <taxon>Pyramimonadales</taxon>
        <taxon>Pyramimonadaceae</taxon>
        <taxon>Cymbomonas</taxon>
    </lineage>
</organism>
<keyword evidence="3" id="KW-1185">Reference proteome</keyword>
<proteinExistence type="predicted"/>
<dbReference type="Proteomes" id="UP001190700">
    <property type="component" value="Unassembled WGS sequence"/>
</dbReference>
<feature type="compositionally biased region" description="Basic and acidic residues" evidence="1">
    <location>
        <begin position="239"/>
        <end position="258"/>
    </location>
</feature>
<evidence type="ECO:0000313" key="2">
    <source>
        <dbReference type="EMBL" id="KAK3270625.1"/>
    </source>
</evidence>
<dbReference type="AlphaFoldDB" id="A0AAE0G2Z6"/>
<reference evidence="2 3" key="1">
    <citation type="journal article" date="2015" name="Genome Biol. Evol.">
        <title>Comparative Genomics of a Bacterivorous Green Alga Reveals Evolutionary Causalities and Consequences of Phago-Mixotrophic Mode of Nutrition.</title>
        <authorList>
            <person name="Burns J.A."/>
            <person name="Paasch A."/>
            <person name="Narechania A."/>
            <person name="Kim E."/>
        </authorList>
    </citation>
    <scope>NUCLEOTIDE SEQUENCE [LARGE SCALE GENOMIC DNA]</scope>
    <source>
        <strain evidence="2 3">PLY_AMNH</strain>
    </source>
</reference>
<dbReference type="EMBL" id="LGRX02010280">
    <property type="protein sequence ID" value="KAK3270625.1"/>
    <property type="molecule type" value="Genomic_DNA"/>
</dbReference>
<gene>
    <name evidence="2" type="ORF">CYMTET_20979</name>
</gene>